<evidence type="ECO:0000313" key="1">
    <source>
        <dbReference type="Proteomes" id="UP000887580"/>
    </source>
</evidence>
<dbReference type="Proteomes" id="UP000887580">
    <property type="component" value="Unplaced"/>
</dbReference>
<sequence>MFDLQSKIDITGGCELKDGHHKSVRIAENVAELQIDAKISPFHQGLPFLLYLGNRFDLGPHDDFCSHQVIGKLAPLNGLFVRTIDKSNNEILMVHTLISVATCFETIYKKKLECPHFPCVIRKVGKDNVTNKEIEMHYPIKVLEVQQGQKFPKDDIFMTNNQEQNMIKASQRLPNIMIKEIENQKTLASIFDVDQYVSAAQVQISPGMKTIKDEILNAPVITYKNDVPKQVDYSVWDLRDVGFVKPVEINASAIFYNNVSHNTVLLGMRIHSKECFGLTNGQLNASYLEETILHYRNKDGVDFVLAFVSGSEVHNILKATEIVTKVPTQQVEPKIVTNPKLGAGTAKPPVSSIIFPSSGDADLIPHFLKNITHAFCYLHEIVDSSISVPHTLRSAEQMANRGSKLWHSKNKQLDYSEEDKVYSRATTALIPQIPSRYWAQLVLY</sequence>
<reference evidence="2" key="1">
    <citation type="submission" date="2022-11" db="UniProtKB">
        <authorList>
            <consortium name="WormBaseParasite"/>
        </authorList>
    </citation>
    <scope>IDENTIFICATION</scope>
</reference>
<accession>A0AC35GCP9</accession>
<name>A0AC35GCP9_9BILA</name>
<evidence type="ECO:0000313" key="2">
    <source>
        <dbReference type="WBParaSite" id="PS1159_v2.g3635.t1"/>
    </source>
</evidence>
<protein>
    <submittedName>
        <fullName evidence="2">Uncharacterized protein</fullName>
    </submittedName>
</protein>
<dbReference type="WBParaSite" id="PS1159_v2.g3635.t1">
    <property type="protein sequence ID" value="PS1159_v2.g3635.t1"/>
    <property type="gene ID" value="PS1159_v2.g3635"/>
</dbReference>
<proteinExistence type="predicted"/>
<organism evidence="1 2">
    <name type="scientific">Panagrolaimus sp. PS1159</name>
    <dbReference type="NCBI Taxonomy" id="55785"/>
    <lineage>
        <taxon>Eukaryota</taxon>
        <taxon>Metazoa</taxon>
        <taxon>Ecdysozoa</taxon>
        <taxon>Nematoda</taxon>
        <taxon>Chromadorea</taxon>
        <taxon>Rhabditida</taxon>
        <taxon>Tylenchina</taxon>
        <taxon>Panagrolaimomorpha</taxon>
        <taxon>Panagrolaimoidea</taxon>
        <taxon>Panagrolaimidae</taxon>
        <taxon>Panagrolaimus</taxon>
    </lineage>
</organism>